<keyword evidence="1" id="KW-0808">Transferase</keyword>
<gene>
    <name evidence="4" type="ORF">GCM10023322_73880</name>
</gene>
<dbReference type="Gene3D" id="3.40.630.30">
    <property type="match status" value="1"/>
</dbReference>
<dbReference type="CDD" id="cd04301">
    <property type="entry name" value="NAT_SF"/>
    <property type="match status" value="1"/>
</dbReference>
<evidence type="ECO:0000313" key="5">
    <source>
        <dbReference type="Proteomes" id="UP001501570"/>
    </source>
</evidence>
<dbReference type="RefSeq" id="WP_345637788.1">
    <property type="nucleotide sequence ID" value="NZ_BAABJQ010000036.1"/>
</dbReference>
<dbReference type="PANTHER" id="PTHR43877">
    <property type="entry name" value="AMINOALKYLPHOSPHONATE N-ACETYLTRANSFERASE-RELATED-RELATED"/>
    <property type="match status" value="1"/>
</dbReference>
<sequence length="174" mass="18773">MLTLRRFRDGDEPVLWALNALPNIGATANPSVPLPLPPAAGPPAGLPDLADVRGGFLDAGGDFLVAELDGHLVAMGGIRPGTGGRAEVLRIRVHPATRRRGIGRALMTALERRAAELGLRGTYLDTATNQPEAMAFYRGLGYREVGRERRPEWSWTLVYYVKDTPGRAPAPGIR</sequence>
<evidence type="ECO:0000256" key="1">
    <source>
        <dbReference type="ARBA" id="ARBA00022679"/>
    </source>
</evidence>
<name>A0ABP9SR00_9ACTN</name>
<dbReference type="InterPro" id="IPR050832">
    <property type="entry name" value="Bact_Acetyltransf"/>
</dbReference>
<dbReference type="Proteomes" id="UP001501570">
    <property type="component" value="Unassembled WGS sequence"/>
</dbReference>
<dbReference type="SUPFAM" id="SSF55729">
    <property type="entry name" value="Acyl-CoA N-acyltransferases (Nat)"/>
    <property type="match status" value="1"/>
</dbReference>
<keyword evidence="2" id="KW-0012">Acyltransferase</keyword>
<dbReference type="InterPro" id="IPR016181">
    <property type="entry name" value="Acyl_CoA_acyltransferase"/>
</dbReference>
<feature type="domain" description="N-acetyltransferase" evidence="3">
    <location>
        <begin position="2"/>
        <end position="165"/>
    </location>
</feature>
<organism evidence="4 5">
    <name type="scientific">Rugosimonospora acidiphila</name>
    <dbReference type="NCBI Taxonomy" id="556531"/>
    <lineage>
        <taxon>Bacteria</taxon>
        <taxon>Bacillati</taxon>
        <taxon>Actinomycetota</taxon>
        <taxon>Actinomycetes</taxon>
        <taxon>Micromonosporales</taxon>
        <taxon>Micromonosporaceae</taxon>
        <taxon>Rugosimonospora</taxon>
    </lineage>
</organism>
<dbReference type="EMBL" id="BAABJQ010000036">
    <property type="protein sequence ID" value="GAA5199089.1"/>
    <property type="molecule type" value="Genomic_DNA"/>
</dbReference>
<evidence type="ECO:0000313" key="4">
    <source>
        <dbReference type="EMBL" id="GAA5199089.1"/>
    </source>
</evidence>
<reference evidence="5" key="1">
    <citation type="journal article" date="2019" name="Int. J. Syst. Evol. Microbiol.">
        <title>The Global Catalogue of Microorganisms (GCM) 10K type strain sequencing project: providing services to taxonomists for standard genome sequencing and annotation.</title>
        <authorList>
            <consortium name="The Broad Institute Genomics Platform"/>
            <consortium name="The Broad Institute Genome Sequencing Center for Infectious Disease"/>
            <person name="Wu L."/>
            <person name="Ma J."/>
        </authorList>
    </citation>
    <scope>NUCLEOTIDE SEQUENCE [LARGE SCALE GENOMIC DNA]</scope>
    <source>
        <strain evidence="5">JCM 18304</strain>
    </source>
</reference>
<dbReference type="PROSITE" id="PS51186">
    <property type="entry name" value="GNAT"/>
    <property type="match status" value="1"/>
</dbReference>
<evidence type="ECO:0000259" key="3">
    <source>
        <dbReference type="PROSITE" id="PS51186"/>
    </source>
</evidence>
<accession>A0ABP9SR00</accession>
<comment type="caution">
    <text evidence="4">The sequence shown here is derived from an EMBL/GenBank/DDBJ whole genome shotgun (WGS) entry which is preliminary data.</text>
</comment>
<dbReference type="InterPro" id="IPR000182">
    <property type="entry name" value="GNAT_dom"/>
</dbReference>
<evidence type="ECO:0000256" key="2">
    <source>
        <dbReference type="ARBA" id="ARBA00023315"/>
    </source>
</evidence>
<proteinExistence type="predicted"/>
<dbReference type="Pfam" id="PF00583">
    <property type="entry name" value="Acetyltransf_1"/>
    <property type="match status" value="1"/>
</dbReference>
<keyword evidence="5" id="KW-1185">Reference proteome</keyword>
<protein>
    <submittedName>
        <fullName evidence="4">GNAT family N-acetyltransferase</fullName>
    </submittedName>
</protein>